<feature type="region of interest" description="Disordered" evidence="6">
    <location>
        <begin position="76"/>
        <end position="219"/>
    </location>
</feature>
<keyword evidence="3" id="KW-0863">Zinc-finger</keyword>
<dbReference type="InterPro" id="IPR012337">
    <property type="entry name" value="RNaseH-like_sf"/>
</dbReference>
<evidence type="ECO:0000313" key="9">
    <source>
        <dbReference type="Proteomes" id="UP000567179"/>
    </source>
</evidence>
<feature type="domain" description="HAT C-terminal dimerisation" evidence="7">
    <location>
        <begin position="792"/>
        <end position="870"/>
    </location>
</feature>
<accession>A0A8H5BS57</accession>
<feature type="compositionally biased region" description="Low complexity" evidence="6">
    <location>
        <begin position="143"/>
        <end position="154"/>
    </location>
</feature>
<sequence>MCRKIAKYCVPALLGPIPLTSLPCMSLLITAAYPHAQEIGFNMGTVVTVAFLRQAQFRLDQGYSYFTLFLHQHSLQKHPMSKSPTQTRKRKAPEPDPNNSEVARLARARELAAAREARRAKPTVPTTSATSKKFAPRVTVNPSSASSSTRCSPSVEEVEDEDAERPGPSPPCKRASVIEVIDSENDNDPDMPGLESVEDSGDEEDDSEDDEVEGEWVDEPETVDAEIDCLVKDWTSSVYVFFAPRPLVEDINGRRVHSFQCAAVNCLGKTRGVRRYLDTQDAKSTGNMRKHAKVCWGDEAVAAADATGSANAARAALLKMKTKDGSITAAFKRSASSKLTYSHRQHTTIESRAEFVRWISESKRPFKIVKDRGFRSLMKTGRPDCYIPSPETISHDVKKVFASVRQRIAQMLQDYGGHLNFATDAWSSPNSRAYVAFTVHFEHEGVPISMLLDIVEVAKSHSGANLAEAFAKMLEDFGIKDKLLGITANNASNNDAMIDHLIFRLDSFPGTANQTRCFSHILNLTAKSILRQFDAPKSRAQDNDMDDDTAQLDPLRALAKELEDTDGDLLYDDEDDEDTDGNIDDSNDDGFASDEELEESIKPIRLLLTKIDNSPPSSMASNTEGGRLPPAKHPPRLDDDEWVIAEKLQDILKVFKDATLYFSRGNAPSLSTVIPAMDHIDTTLATGMKNSCYLSSICAALGIGKQMMNKYYNKTDHSEVYRVAMILHPRHKLQYFKKAGWDETWINTAREIVQAEFDRTYAFMETSESQPSSQTLEVLPDLSEDDGGVFDELKDYLDSKIEKVVDPCAWWYERRSTYPRLHRMALDYHTIPATSIDVERVFSQGRIVLSHLRSRLSVQSTCALMCLGEWSKHGYVQDNHITSVIKKLPALKADEREVPLEADWDHITI</sequence>
<dbReference type="PANTHER" id="PTHR46481:SF10">
    <property type="entry name" value="ZINC FINGER BED DOMAIN-CONTAINING PROTEIN 39"/>
    <property type="match status" value="1"/>
</dbReference>
<evidence type="ECO:0000313" key="8">
    <source>
        <dbReference type="EMBL" id="KAF5327352.1"/>
    </source>
</evidence>
<dbReference type="GO" id="GO:0005634">
    <property type="term" value="C:nucleus"/>
    <property type="evidence" value="ECO:0007669"/>
    <property type="project" value="UniProtKB-SubCell"/>
</dbReference>
<feature type="compositionally biased region" description="Polar residues" evidence="6">
    <location>
        <begin position="612"/>
        <end position="624"/>
    </location>
</feature>
<keyword evidence="2" id="KW-0479">Metal-binding</keyword>
<keyword evidence="4" id="KW-0862">Zinc</keyword>
<evidence type="ECO:0000256" key="5">
    <source>
        <dbReference type="ARBA" id="ARBA00023242"/>
    </source>
</evidence>
<gene>
    <name evidence="8" type="ORF">D9619_005096</name>
</gene>
<name>A0A8H5BS57_9AGAR</name>
<feature type="region of interest" description="Disordered" evidence="6">
    <location>
        <begin position="566"/>
        <end position="595"/>
    </location>
</feature>
<dbReference type="SUPFAM" id="SSF140996">
    <property type="entry name" value="Hermes dimerisation domain"/>
    <property type="match status" value="1"/>
</dbReference>
<reference evidence="8 9" key="1">
    <citation type="journal article" date="2020" name="ISME J.">
        <title>Uncovering the hidden diversity of litter-decomposition mechanisms in mushroom-forming fungi.</title>
        <authorList>
            <person name="Floudas D."/>
            <person name="Bentzer J."/>
            <person name="Ahren D."/>
            <person name="Johansson T."/>
            <person name="Persson P."/>
            <person name="Tunlid A."/>
        </authorList>
    </citation>
    <scope>NUCLEOTIDE SEQUENCE [LARGE SCALE GENOMIC DNA]</scope>
    <source>
        <strain evidence="8 9">CBS 101986</strain>
    </source>
</reference>
<proteinExistence type="predicted"/>
<dbReference type="SUPFAM" id="SSF53098">
    <property type="entry name" value="Ribonuclease H-like"/>
    <property type="match status" value="1"/>
</dbReference>
<evidence type="ECO:0000259" key="7">
    <source>
        <dbReference type="Pfam" id="PF05699"/>
    </source>
</evidence>
<comment type="subcellular location">
    <subcellularLocation>
        <location evidence="1">Nucleus</location>
    </subcellularLocation>
</comment>
<dbReference type="Pfam" id="PF05699">
    <property type="entry name" value="Dimer_Tnp_hAT"/>
    <property type="match status" value="1"/>
</dbReference>
<evidence type="ECO:0000256" key="2">
    <source>
        <dbReference type="ARBA" id="ARBA00022723"/>
    </source>
</evidence>
<dbReference type="EMBL" id="JAACJJ010000014">
    <property type="protein sequence ID" value="KAF5327352.1"/>
    <property type="molecule type" value="Genomic_DNA"/>
</dbReference>
<feature type="region of interest" description="Disordered" evidence="6">
    <location>
        <begin position="612"/>
        <end position="636"/>
    </location>
</feature>
<dbReference type="GO" id="GO:0046983">
    <property type="term" value="F:protein dimerization activity"/>
    <property type="evidence" value="ECO:0007669"/>
    <property type="project" value="InterPro"/>
</dbReference>
<comment type="caution">
    <text evidence="8">The sequence shown here is derived from an EMBL/GenBank/DDBJ whole genome shotgun (WGS) entry which is preliminary data.</text>
</comment>
<dbReference type="InterPro" id="IPR052035">
    <property type="entry name" value="ZnF_BED_domain_contain"/>
</dbReference>
<dbReference type="GO" id="GO:0008270">
    <property type="term" value="F:zinc ion binding"/>
    <property type="evidence" value="ECO:0007669"/>
    <property type="project" value="UniProtKB-KW"/>
</dbReference>
<protein>
    <recommendedName>
        <fullName evidence="7">HAT C-terminal dimerisation domain-containing protein</fullName>
    </recommendedName>
</protein>
<evidence type="ECO:0000256" key="4">
    <source>
        <dbReference type="ARBA" id="ARBA00022833"/>
    </source>
</evidence>
<dbReference type="AlphaFoldDB" id="A0A8H5BS57"/>
<dbReference type="InterPro" id="IPR008906">
    <property type="entry name" value="HATC_C_dom"/>
</dbReference>
<evidence type="ECO:0000256" key="1">
    <source>
        <dbReference type="ARBA" id="ARBA00004123"/>
    </source>
</evidence>
<dbReference type="PANTHER" id="PTHR46481">
    <property type="entry name" value="ZINC FINGER BED DOMAIN-CONTAINING PROTEIN 4"/>
    <property type="match status" value="1"/>
</dbReference>
<dbReference type="Proteomes" id="UP000567179">
    <property type="component" value="Unassembled WGS sequence"/>
</dbReference>
<keyword evidence="9" id="KW-1185">Reference proteome</keyword>
<dbReference type="OrthoDB" id="2677917at2759"/>
<feature type="compositionally biased region" description="Basic and acidic residues" evidence="6">
    <location>
        <begin position="107"/>
        <end position="119"/>
    </location>
</feature>
<evidence type="ECO:0000256" key="6">
    <source>
        <dbReference type="SAM" id="MobiDB-lite"/>
    </source>
</evidence>
<keyword evidence="5" id="KW-0539">Nucleus</keyword>
<organism evidence="8 9">
    <name type="scientific">Psilocybe cf. subviscida</name>
    <dbReference type="NCBI Taxonomy" id="2480587"/>
    <lineage>
        <taxon>Eukaryota</taxon>
        <taxon>Fungi</taxon>
        <taxon>Dikarya</taxon>
        <taxon>Basidiomycota</taxon>
        <taxon>Agaricomycotina</taxon>
        <taxon>Agaricomycetes</taxon>
        <taxon>Agaricomycetidae</taxon>
        <taxon>Agaricales</taxon>
        <taxon>Agaricineae</taxon>
        <taxon>Strophariaceae</taxon>
        <taxon>Psilocybe</taxon>
    </lineage>
</organism>
<feature type="compositionally biased region" description="Acidic residues" evidence="6">
    <location>
        <begin position="196"/>
        <end position="219"/>
    </location>
</feature>
<evidence type="ECO:0000256" key="3">
    <source>
        <dbReference type="ARBA" id="ARBA00022771"/>
    </source>
</evidence>